<keyword evidence="2" id="KW-1185">Reference proteome</keyword>
<comment type="caution">
    <text evidence="1">The sequence shown here is derived from an EMBL/GenBank/DDBJ whole genome shotgun (WGS) entry which is preliminary data.</text>
</comment>
<accession>A0ACB6QY14</accession>
<sequence>MQPISTILSCIQAASPACPSLSKHAFMATSLHKILTTLNIPSTITLITTLILNPAFITPWTTYRDSYLLHPRFKREGLEKGGEDMDVFFEHVVRELNGRTLKTYRLSRYAGGGRSWNVRLFASLVHNLTVSGAGGFFGAENESGRVWDWTEEEDRERLREICRMLFRVVKHLRGEYAHGHGLLLAEIEERGPCVWLSGDGERGLREESCVSGRSAESDYSEFKVEDEDEDEVDEGVDLLDFEEQDLDLRVDEDDMKTVDDEDGEVDKEVDEDPNRSFKPLYARKFKKEWNDRDSNEPDGENRPETIFFHGDRYGYPQQIAQLNRSQRQNGPKVNPTIANAFSHLANDAVAARRSGDTTAAMKMFGLTPIRARSGPVVVEGEGVAFASSIQEGEALEKTAFRSLFPLRYDDDVRFLDDDYAETEPIENTQISAGATTQNSPSQSLSRYASEDGRFGSQGSVYGDIEPDADTQISADTHEYVVDIQTLNNSPTYLNPVAGTDSDRPSRISQTPPIRDASPLIFDENITILGQPPTTTIFKCPKSQRSTTLDIAALRSSIQIAMSSSRSPPSQAEKSLWPEQISRVNKPRDNSSQLIRSHTQPFEDTSSDEEVIFLHAFTHRISGQPAPPTLIKQEPLDFDSDHTPSPLSLETTITNTPPGPLTPTPQPTCPKNFPAPSSTLQSELKMAAHSARGPFTRLSGENPIVDRSKGEESSEEDDYTDLEFSVNRDVQSEHVEPGMERVDHDLRAVTSTQLIDAASSSTAMQRRKLLLDAGACGAAGNPATYTPIIATSSPSKKSKVIHELHDSDPEEPDIAAQLIKMFPPPPGGKTKCSATQEERVKEVSDEWKKMQLAQDSEGVDLGSGFEDGVGCVLCFLVMYTGVSVVLRSGSYIFDASVNYAMFTFRLLRSSDRLLALLWAKEIKLTVKGS</sequence>
<dbReference type="Proteomes" id="UP000799755">
    <property type="component" value="Unassembled WGS sequence"/>
</dbReference>
<reference evidence="1" key="1">
    <citation type="journal article" date="2020" name="Stud. Mycol.">
        <title>101 Dothideomycetes genomes: a test case for predicting lifestyles and emergence of pathogens.</title>
        <authorList>
            <person name="Haridas S."/>
            <person name="Albert R."/>
            <person name="Binder M."/>
            <person name="Bloem J."/>
            <person name="Labutti K."/>
            <person name="Salamov A."/>
            <person name="Andreopoulos B."/>
            <person name="Baker S."/>
            <person name="Barry K."/>
            <person name="Bills G."/>
            <person name="Bluhm B."/>
            <person name="Cannon C."/>
            <person name="Castanera R."/>
            <person name="Culley D."/>
            <person name="Daum C."/>
            <person name="Ezra D."/>
            <person name="Gonzalez J."/>
            <person name="Henrissat B."/>
            <person name="Kuo A."/>
            <person name="Liang C."/>
            <person name="Lipzen A."/>
            <person name="Lutzoni F."/>
            <person name="Magnuson J."/>
            <person name="Mondo S."/>
            <person name="Nolan M."/>
            <person name="Ohm R."/>
            <person name="Pangilinan J."/>
            <person name="Park H.-J."/>
            <person name="Ramirez L."/>
            <person name="Alfaro M."/>
            <person name="Sun H."/>
            <person name="Tritt A."/>
            <person name="Yoshinaga Y."/>
            <person name="Zwiers L.-H."/>
            <person name="Turgeon B."/>
            <person name="Goodwin S."/>
            <person name="Spatafora J."/>
            <person name="Crous P."/>
            <person name="Grigoriev I."/>
        </authorList>
    </citation>
    <scope>NUCLEOTIDE SEQUENCE</scope>
    <source>
        <strain evidence="1">ATCC 200398</strain>
    </source>
</reference>
<evidence type="ECO:0000313" key="1">
    <source>
        <dbReference type="EMBL" id="KAF2471811.1"/>
    </source>
</evidence>
<proteinExistence type="predicted"/>
<gene>
    <name evidence="1" type="ORF">BDR25DRAFT_354307</name>
</gene>
<protein>
    <submittedName>
        <fullName evidence="1">Uncharacterized protein</fullName>
    </submittedName>
</protein>
<evidence type="ECO:0000313" key="2">
    <source>
        <dbReference type="Proteomes" id="UP000799755"/>
    </source>
</evidence>
<dbReference type="EMBL" id="MU003504">
    <property type="protein sequence ID" value="KAF2471811.1"/>
    <property type="molecule type" value="Genomic_DNA"/>
</dbReference>
<name>A0ACB6QY14_9PLEO</name>
<organism evidence="1 2">
    <name type="scientific">Lindgomyces ingoldianus</name>
    <dbReference type="NCBI Taxonomy" id="673940"/>
    <lineage>
        <taxon>Eukaryota</taxon>
        <taxon>Fungi</taxon>
        <taxon>Dikarya</taxon>
        <taxon>Ascomycota</taxon>
        <taxon>Pezizomycotina</taxon>
        <taxon>Dothideomycetes</taxon>
        <taxon>Pleosporomycetidae</taxon>
        <taxon>Pleosporales</taxon>
        <taxon>Lindgomycetaceae</taxon>
        <taxon>Lindgomyces</taxon>
    </lineage>
</organism>